<feature type="compositionally biased region" description="Polar residues" evidence="1">
    <location>
        <begin position="670"/>
        <end position="702"/>
    </location>
</feature>
<dbReference type="PANTHER" id="PTHR10900">
    <property type="entry name" value="PERIOSTIN-RELATED"/>
    <property type="match status" value="1"/>
</dbReference>
<dbReference type="Gene3D" id="2.170.130.30">
    <property type="match status" value="2"/>
</dbReference>
<dbReference type="InParanoid" id="Q8TQ29"/>
<proteinExistence type="predicted"/>
<dbReference type="InterPro" id="IPR050904">
    <property type="entry name" value="Adhesion/Biosynth-related"/>
</dbReference>
<gene>
    <name evidence="3" type="ordered locus">MA_1723</name>
</gene>
<dbReference type="FunFam" id="2.170.130.30:FF:000004">
    <property type="match status" value="2"/>
</dbReference>
<feature type="region of interest" description="Disordered" evidence="1">
    <location>
        <begin position="666"/>
        <end position="702"/>
    </location>
</feature>
<evidence type="ECO:0000313" key="4">
    <source>
        <dbReference type="Proteomes" id="UP000002487"/>
    </source>
</evidence>
<dbReference type="AlphaFoldDB" id="Q8TQ29"/>
<accession>Q8TQ29</accession>
<sequence length="877" mass="94652">MLLLSAATCTGSAQDDGTTTILDLIGENGNFTIISGFFNNSSLNTTLAGEEPYTVFVPTDAAFENVSRTTLEGLKEDPAALEQVLLYHVTNGTLMAEDLVNVSNVTTLQGSDLPVNATEEGVFVGDAKVIVPDINASNGVVHAIDAVLIPPEEKGQNLTVLYNDTVNLTEGNVVFRPDTVNNYTIDNLTDFGALYATGLNFNAALAQNMTGNVTNMTNVSFVLKSMEGVENNNTTGERWFIYINGEPAEENLGLNPVSAGDKLSFWYTTEAGGEASATYVANITIAVEEGMEPEPEQNFTVLYNDTVNLAEGNFTFMPANATQPYTIGNLTDFGALYATGLDLNVSLMQNMTEGNMTGNATENMTGNATENMTDGNMTGNATENMTGNATENMTDGNMTGNATENMTGNATENMTDGNMTGNATENMTDGNATENMTEGNMTGNVTENMTDNMTNVSFVLEGIEGIENNNTTGEMWFLCINGEPAEADFGMNPVSAGDNLSFWYTTEEGGEAAIENATYVVNITVNEMMARETIIQAAQNQTRLTTFVNATKAANLTQALNETGPFTVFVPSNEAFDQLPAQTRDQLMNNTTLLRKVLSYHVASGEYTREQLASMDAVDNIQGGTLDINMVGDNITIQNSTIEQIIIVKNGVIYIIDKVIIPPDSGIPSDGNQTDGNQTDGNQTDGNQTDGNQTDGNLTDGNQTEDLGGDWYFFSVPFEANNTSVDYLLSDVNYSSLIYYNASTKLFEDVSNIEPLKGYWINVPNGTEFNAEDQFASVEKKLVTVPPSLQTYQGWNALGSPVNETVSAQTAFASINDTYAKVVGPWVPGNNTTGYYQYVAYNDLNGTLEENQLGADELEVEPYQGYWVFVKEESLYA</sequence>
<dbReference type="Proteomes" id="UP000002487">
    <property type="component" value="Chromosome"/>
</dbReference>
<dbReference type="Gene3D" id="2.30.180.10">
    <property type="entry name" value="FAS1 domain"/>
    <property type="match status" value="2"/>
</dbReference>
<evidence type="ECO:0000313" key="3">
    <source>
        <dbReference type="EMBL" id="AAM05130.1"/>
    </source>
</evidence>
<dbReference type="GO" id="GO:0005615">
    <property type="term" value="C:extracellular space"/>
    <property type="evidence" value="ECO:0000318"/>
    <property type="project" value="GO_Central"/>
</dbReference>
<keyword evidence="4" id="KW-1185">Reference proteome</keyword>
<dbReference type="PhylomeDB" id="Q8TQ29"/>
<dbReference type="InterPro" id="IPR027954">
    <property type="entry name" value="Transcobalamin-like_C"/>
</dbReference>
<dbReference type="KEGG" id="mac:MA_1723"/>
<dbReference type="STRING" id="188937.MA_1723"/>
<dbReference type="Pfam" id="PF02469">
    <property type="entry name" value="Fasciclin"/>
    <property type="match status" value="2"/>
</dbReference>
<dbReference type="InterPro" id="IPR036378">
    <property type="entry name" value="FAS1_dom_sf"/>
</dbReference>
<dbReference type="EnsemblBacteria" id="AAM05130">
    <property type="protein sequence ID" value="AAM05130"/>
    <property type="gene ID" value="MA_1723"/>
</dbReference>
<reference evidence="3 4" key="1">
    <citation type="journal article" date="2002" name="Genome Res.">
        <title>The genome of Methanosarcina acetivorans reveals extensive metabolic and physiological diversity.</title>
        <authorList>
            <person name="Galagan J.E."/>
            <person name="Nusbaum C."/>
            <person name="Roy A."/>
            <person name="Endrizzi M.G."/>
            <person name="Macdonald P."/>
            <person name="FitzHugh W."/>
            <person name="Calvo S."/>
            <person name="Engels R."/>
            <person name="Smirnov S."/>
            <person name="Atnoor D."/>
            <person name="Brown A."/>
            <person name="Allen N."/>
            <person name="Naylor J."/>
            <person name="Stange-Thomann N."/>
            <person name="DeArellano K."/>
            <person name="Johnson R."/>
            <person name="Linton L."/>
            <person name="McEwan P."/>
            <person name="McKernan K."/>
            <person name="Talamas J."/>
            <person name="Tirrell A."/>
            <person name="Ye W."/>
            <person name="Zimmer A."/>
            <person name="Barber R.D."/>
            <person name="Cann I."/>
            <person name="Graham D.E."/>
            <person name="Grahame D.A."/>
            <person name="Guss A."/>
            <person name="Hedderich R."/>
            <person name="Ingram-Smith C."/>
            <person name="Kuettner C.H."/>
            <person name="Krzycki J.A."/>
            <person name="Leigh J.A."/>
            <person name="Li W."/>
            <person name="Liu J."/>
            <person name="Mukhopadhyay B."/>
            <person name="Reeve J.N."/>
            <person name="Smith K."/>
            <person name="Springer T.A."/>
            <person name="Umayam L.A."/>
            <person name="White O."/>
            <person name="White R.H."/>
            <person name="de Macario E.C."/>
            <person name="Ferry J.G."/>
            <person name="Jarrell K.F."/>
            <person name="Jing H."/>
            <person name="Macario A.J.L."/>
            <person name="Paulsen I."/>
            <person name="Pritchett M."/>
            <person name="Sowers K.R."/>
            <person name="Swanson R.V."/>
            <person name="Zinder S.H."/>
            <person name="Lander E."/>
            <person name="Metcalf W.W."/>
            <person name="Birren B."/>
        </authorList>
    </citation>
    <scope>NUCLEOTIDE SEQUENCE [LARGE SCALE GENOMIC DNA]</scope>
    <source>
        <strain evidence="4">ATCC 35395 / DSM 2834 / JCM 12185 / C2A</strain>
    </source>
</reference>
<dbReference type="PANTHER" id="PTHR10900:SF77">
    <property type="entry name" value="FI19380P1"/>
    <property type="match status" value="1"/>
</dbReference>
<dbReference type="SUPFAM" id="SSF82153">
    <property type="entry name" value="FAS1 domain"/>
    <property type="match status" value="2"/>
</dbReference>
<organism evidence="3 4">
    <name type="scientific">Methanosarcina acetivorans (strain ATCC 35395 / DSM 2834 / JCM 12185 / C2A)</name>
    <dbReference type="NCBI Taxonomy" id="188937"/>
    <lineage>
        <taxon>Archaea</taxon>
        <taxon>Methanobacteriati</taxon>
        <taxon>Methanobacteriota</taxon>
        <taxon>Stenosarchaea group</taxon>
        <taxon>Methanomicrobia</taxon>
        <taxon>Methanosarcinales</taxon>
        <taxon>Methanosarcinaceae</taxon>
        <taxon>Methanosarcina</taxon>
    </lineage>
</organism>
<dbReference type="FunFam" id="2.30.180.10:FF:000014">
    <property type="entry name" value="Stabilin 1"/>
    <property type="match status" value="2"/>
</dbReference>
<dbReference type="Pfam" id="PF14478">
    <property type="entry name" value="DUF4430"/>
    <property type="match status" value="1"/>
</dbReference>
<dbReference type="GeneID" id="1473611"/>
<evidence type="ECO:0000256" key="1">
    <source>
        <dbReference type="SAM" id="MobiDB-lite"/>
    </source>
</evidence>
<protein>
    <recommendedName>
        <fullName evidence="2">FAS1 domain-containing protein</fullName>
    </recommendedName>
</protein>
<dbReference type="RefSeq" id="WP_011021727.1">
    <property type="nucleotide sequence ID" value="NC_003552.1"/>
</dbReference>
<name>Q8TQ29_METAC</name>
<dbReference type="InterPro" id="IPR000782">
    <property type="entry name" value="FAS1_domain"/>
</dbReference>
<dbReference type="HOGENOM" id="CLU_342454_0_0_2"/>
<dbReference type="SMART" id="SM00554">
    <property type="entry name" value="FAS1"/>
    <property type="match status" value="2"/>
</dbReference>
<dbReference type="PROSITE" id="PS50213">
    <property type="entry name" value="FAS1"/>
    <property type="match status" value="2"/>
</dbReference>
<feature type="domain" description="FAS1" evidence="2">
    <location>
        <begin position="531"/>
        <end position="660"/>
    </location>
</feature>
<evidence type="ECO:0000259" key="2">
    <source>
        <dbReference type="PROSITE" id="PS50213"/>
    </source>
</evidence>
<dbReference type="EMBL" id="AE010299">
    <property type="protein sequence ID" value="AAM05130.1"/>
    <property type="molecule type" value="Genomic_DNA"/>
</dbReference>
<feature type="domain" description="FAS1" evidence="2">
    <location>
        <begin position="18"/>
        <end position="148"/>
    </location>
</feature>